<dbReference type="EMBL" id="KQ947433">
    <property type="protein sequence ID" value="KUJ08983.1"/>
    <property type="molecule type" value="Genomic_DNA"/>
</dbReference>
<sequence>MPLTEIGLMGVKPNHPIMDDSHPSGKIFTNVYTSIYAAPNSPREIYWGLELEDPLHVWAFFEWESLDAHKDFAKSFGAEAVQDFPKVLTHGEFSKHVEIRPTLSPLRAPVTQIVTAFLPAEMAGEARERVEGLVERVVRGLRGGGGGVQGVSFGWGVEDDFPVRGEVGGMGKVLVLLVGWESVERCQWFRETGAFKENLGLLRGLEGLVKLDVVHVKCRGLWGKKE</sequence>
<dbReference type="Gene3D" id="3.30.70.100">
    <property type="match status" value="2"/>
</dbReference>
<gene>
    <name evidence="1" type="ORF">LY89DRAFT_724539</name>
</gene>
<dbReference type="GeneID" id="28828635"/>
<proteinExistence type="predicted"/>
<evidence type="ECO:0000313" key="1">
    <source>
        <dbReference type="EMBL" id="KUJ08983.1"/>
    </source>
</evidence>
<name>A0A132B9R4_MOLSC</name>
<keyword evidence="2" id="KW-1185">Reference proteome</keyword>
<accession>A0A132B9R4</accession>
<protein>
    <recommendedName>
        <fullName evidence="3">ABM domain-containing protein</fullName>
    </recommendedName>
</protein>
<evidence type="ECO:0000313" key="2">
    <source>
        <dbReference type="Proteomes" id="UP000070700"/>
    </source>
</evidence>
<dbReference type="KEGG" id="psco:LY89DRAFT_724539"/>
<evidence type="ECO:0008006" key="3">
    <source>
        <dbReference type="Google" id="ProtNLM"/>
    </source>
</evidence>
<reference evidence="1 2" key="1">
    <citation type="submission" date="2015-10" db="EMBL/GenBank/DDBJ databases">
        <title>Full genome of DAOMC 229536 Phialocephala scopiformis, a fungal endophyte of spruce producing the potent anti-insectan compound rugulosin.</title>
        <authorList>
            <consortium name="DOE Joint Genome Institute"/>
            <person name="Walker A.K."/>
            <person name="Frasz S.L."/>
            <person name="Seifert K.A."/>
            <person name="Miller J.D."/>
            <person name="Mondo S.J."/>
            <person name="Labutti K."/>
            <person name="Lipzen A."/>
            <person name="Dockter R."/>
            <person name="Kennedy M."/>
            <person name="Grigoriev I.V."/>
            <person name="Spatafora J.W."/>
        </authorList>
    </citation>
    <scope>NUCLEOTIDE SEQUENCE [LARGE SCALE GENOMIC DNA]</scope>
    <source>
        <strain evidence="1 2">CBS 120377</strain>
    </source>
</reference>
<dbReference type="InParanoid" id="A0A132B9R4"/>
<dbReference type="AlphaFoldDB" id="A0A132B9R4"/>
<organism evidence="1 2">
    <name type="scientific">Mollisia scopiformis</name>
    <name type="common">Conifer needle endophyte fungus</name>
    <name type="synonym">Phialocephala scopiformis</name>
    <dbReference type="NCBI Taxonomy" id="149040"/>
    <lineage>
        <taxon>Eukaryota</taxon>
        <taxon>Fungi</taxon>
        <taxon>Dikarya</taxon>
        <taxon>Ascomycota</taxon>
        <taxon>Pezizomycotina</taxon>
        <taxon>Leotiomycetes</taxon>
        <taxon>Helotiales</taxon>
        <taxon>Mollisiaceae</taxon>
        <taxon>Mollisia</taxon>
    </lineage>
</organism>
<dbReference type="RefSeq" id="XP_018063338.1">
    <property type="nucleotide sequence ID" value="XM_018218909.1"/>
</dbReference>
<dbReference type="Proteomes" id="UP000070700">
    <property type="component" value="Unassembled WGS sequence"/>
</dbReference>
<dbReference type="OrthoDB" id="3830579at2759"/>